<dbReference type="EMBL" id="NBWZ01000001">
    <property type="protein sequence ID" value="RFA08207.1"/>
    <property type="molecule type" value="Genomic_DNA"/>
</dbReference>
<reference evidence="1 2" key="1">
    <citation type="submission" date="2017-04" db="EMBL/GenBank/DDBJ databases">
        <title>Comparative genome analysis of Subtercola boreus.</title>
        <authorList>
            <person name="Cho Y.-J."/>
            <person name="Cho A."/>
            <person name="Kim O.-S."/>
            <person name="Lee J.-I."/>
        </authorList>
    </citation>
    <scope>NUCLEOTIDE SEQUENCE [LARGE SCALE GENOMIC DNA]</scope>
    <source>
        <strain evidence="1 2">K300</strain>
    </source>
</reference>
<evidence type="ECO:0000313" key="2">
    <source>
        <dbReference type="Proteomes" id="UP000256486"/>
    </source>
</evidence>
<dbReference type="Proteomes" id="UP000256486">
    <property type="component" value="Unassembled WGS sequence"/>
</dbReference>
<comment type="caution">
    <text evidence="1">The sequence shown here is derived from an EMBL/GenBank/DDBJ whole genome shotgun (WGS) entry which is preliminary data.</text>
</comment>
<name>A0A3E0VH69_9MICO</name>
<dbReference type="RefSeq" id="WP_116413621.1">
    <property type="nucleotide sequence ID" value="NZ_NBWZ01000001.1"/>
</dbReference>
<sequence length="92" mass="9900">MEITAEFTIVRTRSSAYRDPLVSPIAIGLRDDTGDTYQWMQAISGGGLMADVRSDVFAGAPPSTAKLLLVTIQNESHPDFTETVIDLAAPFA</sequence>
<evidence type="ECO:0000313" key="1">
    <source>
        <dbReference type="EMBL" id="RFA08207.1"/>
    </source>
</evidence>
<dbReference type="AlphaFoldDB" id="A0A3E0VH69"/>
<organism evidence="1 2">
    <name type="scientific">Subtercola boreus</name>
    <dbReference type="NCBI Taxonomy" id="120213"/>
    <lineage>
        <taxon>Bacteria</taxon>
        <taxon>Bacillati</taxon>
        <taxon>Actinomycetota</taxon>
        <taxon>Actinomycetes</taxon>
        <taxon>Micrococcales</taxon>
        <taxon>Microbacteriaceae</taxon>
        <taxon>Subtercola</taxon>
    </lineage>
</organism>
<accession>A0A3E0VH69</accession>
<keyword evidence="2" id="KW-1185">Reference proteome</keyword>
<protein>
    <submittedName>
        <fullName evidence="1">Uncharacterized protein</fullName>
    </submittedName>
</protein>
<proteinExistence type="predicted"/>
<gene>
    <name evidence="1" type="ORF">B7R54_02455</name>
</gene>